<feature type="compositionally biased region" description="Polar residues" evidence="1">
    <location>
        <begin position="161"/>
        <end position="184"/>
    </location>
</feature>
<protein>
    <submittedName>
        <fullName evidence="3">Uncharacterized protein</fullName>
    </submittedName>
</protein>
<dbReference type="Proteomes" id="UP001305779">
    <property type="component" value="Unassembled WGS sequence"/>
</dbReference>
<keyword evidence="2" id="KW-0812">Transmembrane</keyword>
<proteinExistence type="predicted"/>
<accession>A0ABR0E1E5</accession>
<dbReference type="Pfam" id="PF11915">
    <property type="entry name" value="DUF3433"/>
    <property type="match status" value="2"/>
</dbReference>
<evidence type="ECO:0000256" key="2">
    <source>
        <dbReference type="SAM" id="Phobius"/>
    </source>
</evidence>
<name>A0ABR0E1E5_ZASCE</name>
<comment type="caution">
    <text evidence="3">The sequence shown here is derived from an EMBL/GenBank/DDBJ whole genome shotgun (WGS) entry which is preliminary data.</text>
</comment>
<feature type="region of interest" description="Disordered" evidence="1">
    <location>
        <begin position="872"/>
        <end position="902"/>
    </location>
</feature>
<feature type="compositionally biased region" description="Low complexity" evidence="1">
    <location>
        <begin position="135"/>
        <end position="149"/>
    </location>
</feature>
<feature type="transmembrane region" description="Helical" evidence="2">
    <location>
        <begin position="466"/>
        <end position="488"/>
    </location>
</feature>
<keyword evidence="2" id="KW-1133">Transmembrane helix</keyword>
<feature type="region of interest" description="Disordered" evidence="1">
    <location>
        <begin position="235"/>
        <end position="291"/>
    </location>
</feature>
<feature type="transmembrane region" description="Helical" evidence="2">
    <location>
        <begin position="359"/>
        <end position="376"/>
    </location>
</feature>
<feature type="region of interest" description="Disordered" evidence="1">
    <location>
        <begin position="565"/>
        <end position="585"/>
    </location>
</feature>
<feature type="transmembrane region" description="Helical" evidence="2">
    <location>
        <begin position="612"/>
        <end position="633"/>
    </location>
</feature>
<feature type="compositionally biased region" description="Polar residues" evidence="1">
    <location>
        <begin position="70"/>
        <end position="89"/>
    </location>
</feature>
<feature type="region of interest" description="Disordered" evidence="1">
    <location>
        <begin position="1"/>
        <end position="200"/>
    </location>
</feature>
<feature type="compositionally biased region" description="Basic and acidic residues" evidence="1">
    <location>
        <begin position="186"/>
        <end position="200"/>
    </location>
</feature>
<feature type="transmembrane region" description="Helical" evidence="2">
    <location>
        <begin position="768"/>
        <end position="787"/>
    </location>
</feature>
<feature type="compositionally biased region" description="Low complexity" evidence="1">
    <location>
        <begin position="39"/>
        <end position="69"/>
    </location>
</feature>
<reference evidence="3 4" key="1">
    <citation type="journal article" date="2023" name="G3 (Bethesda)">
        <title>A chromosome-level genome assembly of Zasmidium syzygii isolated from banana leaves.</title>
        <authorList>
            <person name="van Westerhoven A.C."/>
            <person name="Mehrabi R."/>
            <person name="Talebi R."/>
            <person name="Steentjes M.B.F."/>
            <person name="Corcolon B."/>
            <person name="Chong P.A."/>
            <person name="Kema G.H.J."/>
            <person name="Seidl M.F."/>
        </authorList>
    </citation>
    <scope>NUCLEOTIDE SEQUENCE [LARGE SCALE GENOMIC DNA]</scope>
    <source>
        <strain evidence="3 4">P124</strain>
    </source>
</reference>
<dbReference type="PANTHER" id="PTHR37544">
    <property type="entry name" value="SPRAY-RELATED"/>
    <property type="match status" value="1"/>
</dbReference>
<feature type="transmembrane region" description="Helical" evidence="2">
    <location>
        <begin position="425"/>
        <end position="446"/>
    </location>
</feature>
<evidence type="ECO:0000313" key="4">
    <source>
        <dbReference type="Proteomes" id="UP001305779"/>
    </source>
</evidence>
<keyword evidence="4" id="KW-1185">Reference proteome</keyword>
<dbReference type="InterPro" id="IPR021840">
    <property type="entry name" value="DUF3433"/>
</dbReference>
<sequence length="902" mass="99944">MSNSLQPTDANSTLALRQTNVSNPSIIHSRPSQQSITASEDYYSLSGSNSSTHSGASARANANRASQSQLTITRYQTPPSRYRTPQQSRDVLPLPQQNEVDEQMGDEQQRQTPMRGHGKRRQSVEEGSSQAAVEQPLLAGGQQQGQLREGGIRRKPVPSTVMEQGSSVRNSRISPTIAQSSVAQDINRERDAPTPHVDDTPYIHFALDQLTRDEEVRGSRQYGIAPGIDGSYPYQVPANVQWPTQPQGGRYEQLPQEEDISEQSPYMDNPPPRNPNRMSGQGRPDAQRQGPNVFIPVSQKESRQPPLTFVPGILRPLQLGLFIFLVLAYLICLIVAAAWSRANTGLWRYLSFGDGRYFLFKYLPTMLGMVVLIWLFEIQKAVYRIAPFIAMGSSSVPSARVVAGNLPIYPRGFVLPYFGHFGAKLPIVATFLFIAWLQLFTIPMLASSFNVYQSNGIWRWIATQGVIWTVIALYILLLVASVVLLVWLMRTTTGLKWDPRSLADMIVLLERSNALDGQGESVPQLGYFRTSHRQNEVFHAYGIADKPARSYAVVDGQYREQRYSNPDFEADAGNPPRLSKEPILPRDGAHEDEEALENHHSSALPWFLKPSLALLWPIVAIVLLLAFLIVSYLPSTTVTKGFRPMLPSAVDSMGFSSGNFLYSFIPAFLALLCLLFWMDIDYAYRRLAPIAALNTPSGDIPERTLLLSYTADLPVLSTLSALFNKDYRLAFLTTTTLLTTALPILASGIFWSQFYIPQQRVLISTHMPAYYALTVFATLHALSYLAIYPPRTLRHTTTATGLSTFNGIISLLHQSRLLHDLAFRNPVSKTDLVTRLLSSRPGSAFVIPNAAAGASKISLADSIRGFGRARVAATGEGGEKSESGALTRTAPEHGMDDEEKNE</sequence>
<feature type="transmembrane region" description="Helical" evidence="2">
    <location>
        <begin position="729"/>
        <end position="756"/>
    </location>
</feature>
<dbReference type="PANTHER" id="PTHR37544:SF1">
    <property type="entry name" value="PHOSPHORIBOSYLAMINOIMIDAZOLE-SUCCINOCARBOXAMIDE SYNTHASE"/>
    <property type="match status" value="1"/>
</dbReference>
<evidence type="ECO:0000256" key="1">
    <source>
        <dbReference type="SAM" id="MobiDB-lite"/>
    </source>
</evidence>
<feature type="transmembrane region" description="Helical" evidence="2">
    <location>
        <begin position="653"/>
        <end position="677"/>
    </location>
</feature>
<evidence type="ECO:0000313" key="3">
    <source>
        <dbReference type="EMBL" id="KAK4495053.1"/>
    </source>
</evidence>
<gene>
    <name evidence="3" type="ORF">PRZ48_013380</name>
</gene>
<keyword evidence="2" id="KW-0472">Membrane</keyword>
<dbReference type="EMBL" id="JAXOVC010000012">
    <property type="protein sequence ID" value="KAK4495053.1"/>
    <property type="molecule type" value="Genomic_DNA"/>
</dbReference>
<feature type="transmembrane region" description="Helical" evidence="2">
    <location>
        <begin position="319"/>
        <end position="339"/>
    </location>
</feature>
<organism evidence="3 4">
    <name type="scientific">Zasmidium cellare</name>
    <name type="common">Wine cellar mold</name>
    <name type="synonym">Racodium cellare</name>
    <dbReference type="NCBI Taxonomy" id="395010"/>
    <lineage>
        <taxon>Eukaryota</taxon>
        <taxon>Fungi</taxon>
        <taxon>Dikarya</taxon>
        <taxon>Ascomycota</taxon>
        <taxon>Pezizomycotina</taxon>
        <taxon>Dothideomycetes</taxon>
        <taxon>Dothideomycetidae</taxon>
        <taxon>Mycosphaerellales</taxon>
        <taxon>Mycosphaerellaceae</taxon>
        <taxon>Zasmidium</taxon>
    </lineage>
</organism>
<feature type="compositionally biased region" description="Polar residues" evidence="1">
    <location>
        <begin position="1"/>
        <end position="38"/>
    </location>
</feature>